<comment type="subunit">
    <text evidence="5">Self-interacts. Interacts with FtsZ.</text>
</comment>
<dbReference type="InterPro" id="IPR003494">
    <property type="entry name" value="SHS2_FtsA"/>
</dbReference>
<evidence type="ECO:0000313" key="9">
    <source>
        <dbReference type="Proteomes" id="UP001291687"/>
    </source>
</evidence>
<gene>
    <name evidence="5" type="primary">ftsA</name>
    <name evidence="8" type="ORF">Megvenef_01576</name>
</gene>
<evidence type="ECO:0000256" key="4">
    <source>
        <dbReference type="ARBA" id="ARBA00023306"/>
    </source>
</evidence>
<dbReference type="PANTHER" id="PTHR32432">
    <property type="entry name" value="CELL DIVISION PROTEIN FTSA-RELATED"/>
    <property type="match status" value="1"/>
</dbReference>
<comment type="caution">
    <text evidence="8">The sequence shown here is derived from an EMBL/GenBank/DDBJ whole genome shotgun (WGS) entry which is preliminary data.</text>
</comment>
<keyword evidence="2 5" id="KW-0132">Cell division</keyword>
<dbReference type="SUPFAM" id="SSF53067">
    <property type="entry name" value="Actin-like ATPase domain"/>
    <property type="match status" value="2"/>
</dbReference>
<dbReference type="Pfam" id="PF14450">
    <property type="entry name" value="FtsA"/>
    <property type="match status" value="1"/>
</dbReference>
<evidence type="ECO:0000256" key="3">
    <source>
        <dbReference type="ARBA" id="ARBA00023136"/>
    </source>
</evidence>
<dbReference type="CDD" id="cd24048">
    <property type="entry name" value="ASKHA_NBD_FtsA"/>
    <property type="match status" value="1"/>
</dbReference>
<evidence type="ECO:0000256" key="2">
    <source>
        <dbReference type="ARBA" id="ARBA00022618"/>
    </source>
</evidence>
<dbReference type="Pfam" id="PF02491">
    <property type="entry name" value="SHS2_FTSA"/>
    <property type="match status" value="1"/>
</dbReference>
<dbReference type="EMBL" id="JARJFB010000185">
    <property type="protein sequence ID" value="MEA0971593.1"/>
    <property type="molecule type" value="Genomic_DNA"/>
</dbReference>
<dbReference type="Gene3D" id="3.30.1490.110">
    <property type="match status" value="1"/>
</dbReference>
<dbReference type="NCBIfam" id="TIGR01174">
    <property type="entry name" value="ftsA"/>
    <property type="match status" value="1"/>
</dbReference>
<sequence>MKGNSSNFITLDIGSSKISAIAAHVSKQGEIRINAQVLQHSEGFKSGTITNMGMAESSLIGAIYSLEKDCDKSIKEIAISLSGAGIKSYYVNHNIKLGNQPITQFDVKKLVNKALSDFKVKGMEIIHYFPIEFMVDSNQAVESPIGLYAKELSCQLHIISADSTMIMNLTKCIAKCHVEVSDIIVSIYAAGLAVLTDDEKQLGSIIIDFGANTTSYGIFLEGKIVYVNHIPIGGMDITIDIAKNLSISLKEAEKLKILYGVADPGLLLKDSVIKLDNGEHTITASQLAKIINPKIKEITEEIKKQYDSMSMDHLLARQVVITGGGASLASIRTLVAEIFHKQVRIAKPEIIPGFVENYNSYIHSTAIGMVKYKSLKNQKNSYGTDQFEDSGWFKRTILWLKENI</sequence>
<dbReference type="SMART" id="SM00842">
    <property type="entry name" value="FtsA"/>
    <property type="match status" value="1"/>
</dbReference>
<dbReference type="Proteomes" id="UP001291687">
    <property type="component" value="Unassembled WGS sequence"/>
</dbReference>
<dbReference type="RefSeq" id="WP_322777503.1">
    <property type="nucleotide sequence ID" value="NZ_JARJFB010000185.1"/>
</dbReference>
<comment type="function">
    <text evidence="5 6">Cell division protein that is involved in the assembly of the Z ring. May serve as a membrane anchor for the Z ring.</text>
</comment>
<evidence type="ECO:0000256" key="6">
    <source>
        <dbReference type="PIRNR" id="PIRNR003101"/>
    </source>
</evidence>
<protein>
    <recommendedName>
        <fullName evidence="5 6">Cell division protein FtsA</fullName>
    </recommendedName>
</protein>
<dbReference type="PANTHER" id="PTHR32432:SF4">
    <property type="entry name" value="CELL DIVISION PROTEIN FTSA"/>
    <property type="match status" value="1"/>
</dbReference>
<evidence type="ECO:0000259" key="7">
    <source>
        <dbReference type="SMART" id="SM00842"/>
    </source>
</evidence>
<accession>A0ABU5NEI2</accession>
<dbReference type="PIRSF" id="PIRSF003101">
    <property type="entry name" value="FtsA"/>
    <property type="match status" value="1"/>
</dbReference>
<reference evidence="8 9" key="1">
    <citation type="submission" date="2023-03" db="EMBL/GenBank/DDBJ databases">
        <title>Host association and intracellularity evolved multiple times independently in the Rickettsiales.</title>
        <authorList>
            <person name="Castelli M."/>
            <person name="Nardi T."/>
            <person name="Gammuto L."/>
            <person name="Bellinzona G."/>
            <person name="Sabaneyeva E."/>
            <person name="Potekhin A."/>
            <person name="Serra V."/>
            <person name="Petroni G."/>
            <person name="Sassera D."/>
        </authorList>
    </citation>
    <scope>NUCLEOTIDE SEQUENCE [LARGE SCALE GENOMIC DNA]</scope>
    <source>
        <strain evidence="8 9">Sr 2-6</strain>
    </source>
</reference>
<keyword evidence="4 5" id="KW-0131">Cell cycle</keyword>
<dbReference type="InterPro" id="IPR020823">
    <property type="entry name" value="Cell_div_FtsA"/>
</dbReference>
<dbReference type="Gene3D" id="3.30.420.40">
    <property type="match status" value="1"/>
</dbReference>
<dbReference type="InterPro" id="IPR050696">
    <property type="entry name" value="FtsA/MreB"/>
</dbReference>
<keyword evidence="9" id="KW-1185">Reference proteome</keyword>
<keyword evidence="1 5" id="KW-1003">Cell membrane</keyword>
<name>A0ABU5NEI2_9RICK</name>
<dbReference type="GO" id="GO:0051301">
    <property type="term" value="P:cell division"/>
    <property type="evidence" value="ECO:0007669"/>
    <property type="project" value="UniProtKB-KW"/>
</dbReference>
<evidence type="ECO:0000313" key="8">
    <source>
        <dbReference type="EMBL" id="MEA0971593.1"/>
    </source>
</evidence>
<comment type="subcellular location">
    <subcellularLocation>
        <location evidence="5">Cell membrane</location>
        <topology evidence="5">Peripheral membrane protein</topology>
        <orientation evidence="5">Cytoplasmic side</orientation>
    </subcellularLocation>
    <text evidence="5">Localizes to the Z ring in an FtsZ-dependent manner. Targeted to the membrane through a conserved C-terminal amphipathic helix.</text>
</comment>
<evidence type="ECO:0000256" key="1">
    <source>
        <dbReference type="ARBA" id="ARBA00022475"/>
    </source>
</evidence>
<evidence type="ECO:0000256" key="5">
    <source>
        <dbReference type="HAMAP-Rule" id="MF_02033"/>
    </source>
</evidence>
<keyword evidence="3 5" id="KW-0472">Membrane</keyword>
<feature type="domain" description="SHS2" evidence="7">
    <location>
        <begin position="8"/>
        <end position="194"/>
    </location>
</feature>
<dbReference type="InterPro" id="IPR043129">
    <property type="entry name" value="ATPase_NBD"/>
</dbReference>
<organism evidence="8 9">
    <name type="scientific">Candidatus Megaera venefica</name>
    <dbReference type="NCBI Taxonomy" id="2055910"/>
    <lineage>
        <taxon>Bacteria</taxon>
        <taxon>Pseudomonadati</taxon>
        <taxon>Pseudomonadota</taxon>
        <taxon>Alphaproteobacteria</taxon>
        <taxon>Rickettsiales</taxon>
        <taxon>Rickettsiaceae</taxon>
        <taxon>Candidatus Megaera</taxon>
    </lineage>
</organism>
<comment type="similarity">
    <text evidence="5 6">Belongs to the FtsA/MreB family.</text>
</comment>
<dbReference type="HAMAP" id="MF_02033">
    <property type="entry name" value="FtsA"/>
    <property type="match status" value="1"/>
</dbReference>
<proteinExistence type="inferred from homology"/>